<keyword evidence="1" id="KW-0805">Transcription regulation</keyword>
<dbReference type="OrthoDB" id="345413at2"/>
<dbReference type="Gene3D" id="1.10.10.60">
    <property type="entry name" value="Homeodomain-like"/>
    <property type="match status" value="2"/>
</dbReference>
<dbReference type="Proteomes" id="UP000287563">
    <property type="component" value="Unassembled WGS sequence"/>
</dbReference>
<gene>
    <name evidence="6" type="ORF">EDI28_06510</name>
</gene>
<dbReference type="PANTHER" id="PTHR43280:SF32">
    <property type="entry name" value="TRANSCRIPTIONAL REGULATORY PROTEIN"/>
    <property type="match status" value="1"/>
</dbReference>
<evidence type="ECO:0000256" key="1">
    <source>
        <dbReference type="ARBA" id="ARBA00023015"/>
    </source>
</evidence>
<feature type="coiled-coil region" evidence="4">
    <location>
        <begin position="133"/>
        <end position="160"/>
    </location>
</feature>
<dbReference type="RefSeq" id="WP_128783038.1">
    <property type="nucleotide sequence ID" value="NZ_RJLM01000002.1"/>
</dbReference>
<dbReference type="Pfam" id="PF12833">
    <property type="entry name" value="HTH_18"/>
    <property type="match status" value="1"/>
</dbReference>
<evidence type="ECO:0000259" key="5">
    <source>
        <dbReference type="PROSITE" id="PS01124"/>
    </source>
</evidence>
<dbReference type="InterPro" id="IPR020449">
    <property type="entry name" value="Tscrpt_reg_AraC-type_HTH"/>
</dbReference>
<dbReference type="EMBL" id="RJLM01000002">
    <property type="protein sequence ID" value="RWX55947.1"/>
    <property type="molecule type" value="Genomic_DNA"/>
</dbReference>
<dbReference type="PRINTS" id="PR00032">
    <property type="entry name" value="HTHARAC"/>
</dbReference>
<dbReference type="SUPFAM" id="SSF46689">
    <property type="entry name" value="Homeodomain-like"/>
    <property type="match status" value="1"/>
</dbReference>
<name>A0A3S3S1U3_9GAMM</name>
<keyword evidence="2" id="KW-0238">DNA-binding</keyword>
<evidence type="ECO:0000313" key="6">
    <source>
        <dbReference type="EMBL" id="RWX55947.1"/>
    </source>
</evidence>
<evidence type="ECO:0000256" key="2">
    <source>
        <dbReference type="ARBA" id="ARBA00023125"/>
    </source>
</evidence>
<keyword evidence="4" id="KW-0175">Coiled coil</keyword>
<dbReference type="GO" id="GO:0043565">
    <property type="term" value="F:sequence-specific DNA binding"/>
    <property type="evidence" value="ECO:0007669"/>
    <property type="project" value="InterPro"/>
</dbReference>
<feature type="domain" description="HTH araC/xylS-type" evidence="5">
    <location>
        <begin position="201"/>
        <end position="302"/>
    </location>
</feature>
<comment type="caution">
    <text evidence="6">The sequence shown here is derived from an EMBL/GenBank/DDBJ whole genome shotgun (WGS) entry which is preliminary data.</text>
</comment>
<protein>
    <submittedName>
        <fullName evidence="6">AraC family transcriptional regulator</fullName>
    </submittedName>
</protein>
<dbReference type="InterPro" id="IPR009057">
    <property type="entry name" value="Homeodomain-like_sf"/>
</dbReference>
<dbReference type="GO" id="GO:0003700">
    <property type="term" value="F:DNA-binding transcription factor activity"/>
    <property type="evidence" value="ECO:0007669"/>
    <property type="project" value="InterPro"/>
</dbReference>
<dbReference type="PANTHER" id="PTHR43280">
    <property type="entry name" value="ARAC-FAMILY TRANSCRIPTIONAL REGULATOR"/>
    <property type="match status" value="1"/>
</dbReference>
<proteinExistence type="predicted"/>
<evidence type="ECO:0000256" key="4">
    <source>
        <dbReference type="SAM" id="Coils"/>
    </source>
</evidence>
<dbReference type="InterPro" id="IPR018060">
    <property type="entry name" value="HTH_AraC"/>
</dbReference>
<accession>A0A3S3S1U3</accession>
<keyword evidence="7" id="KW-1185">Reference proteome</keyword>
<reference evidence="6 7" key="1">
    <citation type="submission" date="2018-11" db="EMBL/GenBank/DDBJ databases">
        <title>Photobacterium sp. BEI247 sp. nov., a marine bacterium isolated from Yongle Blue Hole in the South China Sea.</title>
        <authorList>
            <person name="Wang X."/>
        </authorList>
    </citation>
    <scope>NUCLEOTIDE SEQUENCE [LARGE SCALE GENOMIC DNA]</scope>
    <source>
        <strain evidence="7">BEI247</strain>
    </source>
</reference>
<sequence>MNNIINIKNVSETHQMLGLGKPKHPLVSVFNNDCLNMDLAGTCFSSDLYIISMKEGMTGKMSYGRSSYDFEEGTMVFMSPGQVMTPAEAESTEDDGDYEGWTLIFHPDLIRKSQLGKKIGQYSFFSYDVNEALHLSEDEKQTLNELVDKIRKEINQHIDRHTQHLIAGNIELLLDYCTRYYDRQFYTRTNASEDIVSAFENLLIQYYNKDEALESGIPTVTYCGQQLGISPNYLSDLLKKETGRSARDHIHFFIIDRAKTQLLGTNQPISQIAYSLGFDYPAHFTKLFKKNTGVSPSQFRVLN</sequence>
<organism evidence="6 7">
    <name type="scientific">Photobacterium chitinilyticum</name>
    <dbReference type="NCBI Taxonomy" id="2485123"/>
    <lineage>
        <taxon>Bacteria</taxon>
        <taxon>Pseudomonadati</taxon>
        <taxon>Pseudomonadota</taxon>
        <taxon>Gammaproteobacteria</taxon>
        <taxon>Vibrionales</taxon>
        <taxon>Vibrionaceae</taxon>
        <taxon>Photobacterium</taxon>
    </lineage>
</organism>
<evidence type="ECO:0000313" key="7">
    <source>
        <dbReference type="Proteomes" id="UP000287563"/>
    </source>
</evidence>
<dbReference type="PROSITE" id="PS01124">
    <property type="entry name" value="HTH_ARAC_FAMILY_2"/>
    <property type="match status" value="1"/>
</dbReference>
<dbReference type="SMART" id="SM00342">
    <property type="entry name" value="HTH_ARAC"/>
    <property type="match status" value="1"/>
</dbReference>
<dbReference type="AlphaFoldDB" id="A0A3S3S1U3"/>
<evidence type="ECO:0000256" key="3">
    <source>
        <dbReference type="ARBA" id="ARBA00023163"/>
    </source>
</evidence>
<keyword evidence="3" id="KW-0804">Transcription</keyword>